<protein>
    <submittedName>
        <fullName evidence="5">HAD family hydrolase</fullName>
    </submittedName>
</protein>
<dbReference type="Proteomes" id="UP000280792">
    <property type="component" value="Unassembled WGS sequence"/>
</dbReference>
<dbReference type="GO" id="GO:0005829">
    <property type="term" value="C:cytosol"/>
    <property type="evidence" value="ECO:0007669"/>
    <property type="project" value="TreeGrafter"/>
</dbReference>
<keyword evidence="4" id="KW-0119">Carbohydrate metabolism</keyword>
<reference evidence="5 6" key="1">
    <citation type="submission" date="2018-08" db="EMBL/GenBank/DDBJ databases">
        <authorList>
            <person name="Khan S.A."/>
        </authorList>
    </citation>
    <scope>NUCLEOTIDE SEQUENCE [LARGE SCALE GENOMIC DNA]</scope>
    <source>
        <strain evidence="5 6">GTF-13</strain>
    </source>
</reference>
<accession>A0A3P3VUY4</accession>
<name>A0A3P3VUY4_9GAMM</name>
<evidence type="ECO:0000256" key="1">
    <source>
        <dbReference type="ARBA" id="ARBA00022723"/>
    </source>
</evidence>
<dbReference type="SUPFAM" id="SSF56784">
    <property type="entry name" value="HAD-like"/>
    <property type="match status" value="1"/>
</dbReference>
<evidence type="ECO:0000313" key="5">
    <source>
        <dbReference type="EMBL" id="RRJ85436.1"/>
    </source>
</evidence>
<keyword evidence="3" id="KW-0460">Magnesium</keyword>
<dbReference type="GO" id="GO:0046872">
    <property type="term" value="F:metal ion binding"/>
    <property type="evidence" value="ECO:0007669"/>
    <property type="project" value="UniProtKB-KW"/>
</dbReference>
<dbReference type="Gene3D" id="3.40.50.1000">
    <property type="entry name" value="HAD superfamily/HAD-like"/>
    <property type="match status" value="1"/>
</dbReference>
<keyword evidence="6" id="KW-1185">Reference proteome</keyword>
<dbReference type="InterPro" id="IPR050155">
    <property type="entry name" value="HAD-like_hydrolase_sf"/>
</dbReference>
<dbReference type="InterPro" id="IPR006439">
    <property type="entry name" value="HAD-SF_hydro_IA"/>
</dbReference>
<dbReference type="Pfam" id="PF13419">
    <property type="entry name" value="HAD_2"/>
    <property type="match status" value="1"/>
</dbReference>
<evidence type="ECO:0000256" key="3">
    <source>
        <dbReference type="ARBA" id="ARBA00022842"/>
    </source>
</evidence>
<sequence length="225" mass="25174">MGCVLFDLDGTLLDTAPDFIKVLNRLLEEQQRPPLDDAPIRATVSNGARALVSLGFGLTEGEPGFEPLRERLLTLYEERLGEFTRPFDGIDPLLSTLEARGIPWGVVTNKPSRYTLPLLEKLGYRSRCATVVCPDQVSHSKPHPEPMLLACQQAACIPARTVYIGDHERDIKAGHNAGMPTIAALYGYLEAGLDWRRWRATHQVNHASEILQWFEALDWYCPGHN</sequence>
<dbReference type="EMBL" id="QWEZ01000001">
    <property type="protein sequence ID" value="RRJ85436.1"/>
    <property type="molecule type" value="Genomic_DNA"/>
</dbReference>
<dbReference type="NCBIfam" id="TIGR01549">
    <property type="entry name" value="HAD-SF-IA-v1"/>
    <property type="match status" value="1"/>
</dbReference>
<dbReference type="SFLD" id="SFLDG01135">
    <property type="entry name" value="C1.5.6:_HAD__Beta-PGM__Phospha"/>
    <property type="match status" value="1"/>
</dbReference>
<dbReference type="PANTHER" id="PTHR43434">
    <property type="entry name" value="PHOSPHOGLYCOLATE PHOSPHATASE"/>
    <property type="match status" value="1"/>
</dbReference>
<dbReference type="NCBIfam" id="TIGR01509">
    <property type="entry name" value="HAD-SF-IA-v3"/>
    <property type="match status" value="1"/>
</dbReference>
<dbReference type="AlphaFoldDB" id="A0A3P3VUY4"/>
<dbReference type="InterPro" id="IPR023214">
    <property type="entry name" value="HAD_sf"/>
</dbReference>
<dbReference type="SFLD" id="SFLDS00003">
    <property type="entry name" value="Haloacid_Dehalogenase"/>
    <property type="match status" value="1"/>
</dbReference>
<dbReference type="InterPro" id="IPR023198">
    <property type="entry name" value="PGP-like_dom2"/>
</dbReference>
<dbReference type="FunFam" id="3.40.50.1000:FF:000022">
    <property type="entry name" value="Phosphoglycolate phosphatase"/>
    <property type="match status" value="1"/>
</dbReference>
<gene>
    <name evidence="5" type="ORF">D0544_03675</name>
</gene>
<evidence type="ECO:0000256" key="2">
    <source>
        <dbReference type="ARBA" id="ARBA00022801"/>
    </source>
</evidence>
<dbReference type="SFLD" id="SFLDG01129">
    <property type="entry name" value="C1.5:_HAD__Beta-PGM__Phosphata"/>
    <property type="match status" value="1"/>
</dbReference>
<keyword evidence="2 5" id="KW-0378">Hydrolase</keyword>
<dbReference type="GO" id="GO:0008967">
    <property type="term" value="F:phosphoglycolate phosphatase activity"/>
    <property type="evidence" value="ECO:0007669"/>
    <property type="project" value="TreeGrafter"/>
</dbReference>
<dbReference type="GO" id="GO:0006281">
    <property type="term" value="P:DNA repair"/>
    <property type="evidence" value="ECO:0007669"/>
    <property type="project" value="TreeGrafter"/>
</dbReference>
<dbReference type="Gene3D" id="1.10.150.240">
    <property type="entry name" value="Putative phosphatase, domain 2"/>
    <property type="match status" value="1"/>
</dbReference>
<comment type="caution">
    <text evidence="5">The sequence shown here is derived from an EMBL/GenBank/DDBJ whole genome shotgun (WGS) entry which is preliminary data.</text>
</comment>
<dbReference type="InterPro" id="IPR036412">
    <property type="entry name" value="HAD-like_sf"/>
</dbReference>
<organism evidence="5 6">
    <name type="scientific">Aestuariirhabdus litorea</name>
    <dbReference type="NCBI Taxonomy" id="2528527"/>
    <lineage>
        <taxon>Bacteria</taxon>
        <taxon>Pseudomonadati</taxon>
        <taxon>Pseudomonadota</taxon>
        <taxon>Gammaproteobacteria</taxon>
        <taxon>Oceanospirillales</taxon>
        <taxon>Aestuariirhabdaceae</taxon>
        <taxon>Aestuariirhabdus</taxon>
    </lineage>
</organism>
<proteinExistence type="predicted"/>
<dbReference type="PANTHER" id="PTHR43434:SF23">
    <property type="entry name" value="PHOSPHOGLYCOLATE PHOSPHATASE"/>
    <property type="match status" value="1"/>
</dbReference>
<evidence type="ECO:0000313" key="6">
    <source>
        <dbReference type="Proteomes" id="UP000280792"/>
    </source>
</evidence>
<keyword evidence="1" id="KW-0479">Metal-binding</keyword>
<evidence type="ECO:0000256" key="4">
    <source>
        <dbReference type="ARBA" id="ARBA00023277"/>
    </source>
</evidence>
<dbReference type="InterPro" id="IPR041492">
    <property type="entry name" value="HAD_2"/>
</dbReference>
<reference evidence="5 6" key="2">
    <citation type="submission" date="2018-12" db="EMBL/GenBank/DDBJ databases">
        <title>Simiduia agarivorans gen. nov., sp. nov., a marine, agarolytic bacterium isolated from shallow coastal water from Keelung, Taiwan.</title>
        <authorList>
            <person name="Shieh W.Y."/>
        </authorList>
    </citation>
    <scope>NUCLEOTIDE SEQUENCE [LARGE SCALE GENOMIC DNA]</scope>
    <source>
        <strain evidence="5 6">GTF-13</strain>
    </source>
</reference>